<comment type="function">
    <text evidence="7">SbcCD cleaves DNA hairpin structures. These structures can inhibit DNA replication and are intermediates in certain DNA recombination reactions. The complex acts as a 3'-&gt;5' double strand exonuclease that can open hairpins. It also has a 5' single-strand endonuclease activity.</text>
</comment>
<dbReference type="GO" id="GO:0006260">
    <property type="term" value="P:DNA replication"/>
    <property type="evidence" value="ECO:0007669"/>
    <property type="project" value="UniProtKB-KW"/>
</dbReference>
<keyword evidence="7" id="KW-0255">Endonuclease</keyword>
<dbReference type="InterPro" id="IPR004843">
    <property type="entry name" value="Calcineurin-like_PHP"/>
</dbReference>
<sequence>MKILHTSDWHLGRTLHGTDMHEHQRAFVDHLVELVQEHEVAAVLISGDVYDRAIPAVETVRVLEDALGRLSRLTTVIITPGNHDSAVRLGFGAELMRDSVRILASVPDLDRPVVLDDGAVQVAVYGLPYLDPETARAVLLDEAGERPARSHEGVISAAMRRVTDDLATRGAVRSIVMAHAFVVGGEPSDSERDLSVGGVQSVPSGVFGGVDYVALGHLHGPQVVPVPGSATVARYSGSPLAYSFSERSHRKSTVLLELAPDGPPSVTLLDAPVPRRLTEIRGELSHVLSSQTDAHLDDWVKITVTDPTYPPDMHALVRARFPHVLHLTHEPIAGERSGAAPVVTEAMQPTRVAADFVEFVTSSPASEVELEVIQQAYDAVRAAAVKADR</sequence>
<dbReference type="InterPro" id="IPR029052">
    <property type="entry name" value="Metallo-depent_PP-like"/>
</dbReference>
<organism evidence="10 11">
    <name type="scientific">Aeromicrobium yanjiei</name>
    <dbReference type="NCBI Taxonomy" id="2662028"/>
    <lineage>
        <taxon>Bacteria</taxon>
        <taxon>Bacillati</taxon>
        <taxon>Actinomycetota</taxon>
        <taxon>Actinomycetes</taxon>
        <taxon>Propionibacteriales</taxon>
        <taxon>Nocardioidaceae</taxon>
        <taxon>Aeromicrobium</taxon>
    </lineage>
</organism>
<reference evidence="10 11" key="1">
    <citation type="submission" date="2019-11" db="EMBL/GenBank/DDBJ databases">
        <authorList>
            <person name="Li J."/>
        </authorList>
    </citation>
    <scope>NUCLEOTIDE SEQUENCE [LARGE SCALE GENOMIC DNA]</scope>
    <source>
        <strain evidence="10 11">MF47</strain>
    </source>
</reference>
<dbReference type="NCBIfam" id="TIGR00619">
    <property type="entry name" value="sbcd"/>
    <property type="match status" value="1"/>
</dbReference>
<dbReference type="InterPro" id="IPR050535">
    <property type="entry name" value="DNA_Repair-Maintenance_Comp"/>
</dbReference>
<dbReference type="KEGG" id="aef:GEV26_05590"/>
<name>A0A5Q2MGN9_9ACTN</name>
<dbReference type="GO" id="GO:0004519">
    <property type="term" value="F:endonuclease activity"/>
    <property type="evidence" value="ECO:0007669"/>
    <property type="project" value="UniProtKB-KW"/>
</dbReference>
<evidence type="ECO:0000259" key="8">
    <source>
        <dbReference type="Pfam" id="PF00149"/>
    </source>
</evidence>
<keyword evidence="7" id="KW-0235">DNA replication</keyword>
<evidence type="ECO:0000256" key="4">
    <source>
        <dbReference type="ARBA" id="ARBA00022722"/>
    </source>
</evidence>
<evidence type="ECO:0000256" key="1">
    <source>
        <dbReference type="ARBA" id="ARBA00010555"/>
    </source>
</evidence>
<keyword evidence="7" id="KW-0233">DNA recombination</keyword>
<evidence type="ECO:0000313" key="11">
    <source>
        <dbReference type="Proteomes" id="UP000392064"/>
    </source>
</evidence>
<dbReference type="SUPFAM" id="SSF56300">
    <property type="entry name" value="Metallo-dependent phosphatases"/>
    <property type="match status" value="1"/>
</dbReference>
<dbReference type="Proteomes" id="UP000392064">
    <property type="component" value="Chromosome"/>
</dbReference>
<evidence type="ECO:0000256" key="3">
    <source>
        <dbReference type="ARBA" id="ARBA00013365"/>
    </source>
</evidence>
<dbReference type="PANTHER" id="PTHR30337:SF0">
    <property type="entry name" value="NUCLEASE SBCCD SUBUNIT D"/>
    <property type="match status" value="1"/>
</dbReference>
<dbReference type="EMBL" id="CP045737">
    <property type="protein sequence ID" value="QGG40873.1"/>
    <property type="molecule type" value="Genomic_DNA"/>
</dbReference>
<dbReference type="InterPro" id="IPR026843">
    <property type="entry name" value="SbcD_C"/>
</dbReference>
<dbReference type="InterPro" id="IPR041796">
    <property type="entry name" value="Mre11_N"/>
</dbReference>
<gene>
    <name evidence="7 10" type="primary">sbcD</name>
    <name evidence="10" type="ORF">GEV26_05590</name>
</gene>
<dbReference type="GO" id="GO:0006310">
    <property type="term" value="P:DNA recombination"/>
    <property type="evidence" value="ECO:0007669"/>
    <property type="project" value="UniProtKB-KW"/>
</dbReference>
<keyword evidence="11" id="KW-1185">Reference proteome</keyword>
<evidence type="ECO:0000256" key="2">
    <source>
        <dbReference type="ARBA" id="ARBA00011322"/>
    </source>
</evidence>
<dbReference type="GO" id="GO:0008408">
    <property type="term" value="F:3'-5' exonuclease activity"/>
    <property type="evidence" value="ECO:0007669"/>
    <property type="project" value="InterPro"/>
</dbReference>
<evidence type="ECO:0000259" key="9">
    <source>
        <dbReference type="Pfam" id="PF12320"/>
    </source>
</evidence>
<evidence type="ECO:0000256" key="7">
    <source>
        <dbReference type="RuleBase" id="RU363069"/>
    </source>
</evidence>
<dbReference type="InterPro" id="IPR004593">
    <property type="entry name" value="SbcD"/>
</dbReference>
<evidence type="ECO:0000256" key="6">
    <source>
        <dbReference type="ARBA" id="ARBA00022839"/>
    </source>
</evidence>
<dbReference type="Pfam" id="PF00149">
    <property type="entry name" value="Metallophos"/>
    <property type="match status" value="1"/>
</dbReference>
<keyword evidence="6 7" id="KW-0269">Exonuclease</keyword>
<dbReference type="CDD" id="cd00840">
    <property type="entry name" value="MPP_Mre11_N"/>
    <property type="match status" value="1"/>
</dbReference>
<evidence type="ECO:0000313" key="10">
    <source>
        <dbReference type="EMBL" id="QGG40873.1"/>
    </source>
</evidence>
<feature type="domain" description="Calcineurin-like phosphoesterase" evidence="8">
    <location>
        <begin position="1"/>
        <end position="220"/>
    </location>
</feature>
<dbReference type="AlphaFoldDB" id="A0A5Q2MGN9"/>
<keyword evidence="4 7" id="KW-0540">Nuclease</keyword>
<accession>A0A5Q2MGN9</accession>
<protein>
    <recommendedName>
        <fullName evidence="3 7">Nuclease SbcCD subunit D</fullName>
    </recommendedName>
</protein>
<dbReference type="Pfam" id="PF12320">
    <property type="entry name" value="SbcD_C"/>
    <property type="match status" value="1"/>
</dbReference>
<dbReference type="RefSeq" id="WP_153652144.1">
    <property type="nucleotide sequence ID" value="NZ_CP045737.1"/>
</dbReference>
<comment type="similarity">
    <text evidence="1 7">Belongs to the SbcD family.</text>
</comment>
<proteinExistence type="inferred from homology"/>
<comment type="subunit">
    <text evidence="2 7">Heterodimer of SbcC and SbcD.</text>
</comment>
<feature type="domain" description="Nuclease SbcCD subunit D C-terminal" evidence="9">
    <location>
        <begin position="274"/>
        <end position="358"/>
    </location>
</feature>
<dbReference type="Gene3D" id="3.60.21.10">
    <property type="match status" value="1"/>
</dbReference>
<keyword evidence="5 7" id="KW-0378">Hydrolase</keyword>
<dbReference type="PANTHER" id="PTHR30337">
    <property type="entry name" value="COMPONENT OF ATP-DEPENDENT DSDNA EXONUCLEASE"/>
    <property type="match status" value="1"/>
</dbReference>
<evidence type="ECO:0000256" key="5">
    <source>
        <dbReference type="ARBA" id="ARBA00022801"/>
    </source>
</evidence>